<organism evidence="1">
    <name type="scientific">Arundo donax</name>
    <name type="common">Giant reed</name>
    <name type="synonym">Donax arundinaceus</name>
    <dbReference type="NCBI Taxonomy" id="35708"/>
    <lineage>
        <taxon>Eukaryota</taxon>
        <taxon>Viridiplantae</taxon>
        <taxon>Streptophyta</taxon>
        <taxon>Embryophyta</taxon>
        <taxon>Tracheophyta</taxon>
        <taxon>Spermatophyta</taxon>
        <taxon>Magnoliopsida</taxon>
        <taxon>Liliopsida</taxon>
        <taxon>Poales</taxon>
        <taxon>Poaceae</taxon>
        <taxon>PACMAD clade</taxon>
        <taxon>Arundinoideae</taxon>
        <taxon>Arundineae</taxon>
        <taxon>Arundo</taxon>
    </lineage>
</organism>
<sequence length="46" mass="5252">MLMPYSIMRLVVALKMFDIMPLCFSDSVSVVSKASYDQRDPSYVNC</sequence>
<proteinExistence type="predicted"/>
<dbReference type="EMBL" id="GBRH01205936">
    <property type="protein sequence ID" value="JAD91959.1"/>
    <property type="molecule type" value="Transcribed_RNA"/>
</dbReference>
<dbReference type="AlphaFoldDB" id="A0A0A9DTN9"/>
<protein>
    <submittedName>
        <fullName evidence="1">Uncharacterized protein</fullName>
    </submittedName>
</protein>
<reference evidence="1" key="1">
    <citation type="submission" date="2014-09" db="EMBL/GenBank/DDBJ databases">
        <authorList>
            <person name="Magalhaes I.L.F."/>
            <person name="Oliveira U."/>
            <person name="Santos F.R."/>
            <person name="Vidigal T.H.D.A."/>
            <person name="Brescovit A.D."/>
            <person name="Santos A.J."/>
        </authorList>
    </citation>
    <scope>NUCLEOTIDE SEQUENCE</scope>
    <source>
        <tissue evidence="1">Shoot tissue taken approximately 20 cm above the soil surface</tissue>
    </source>
</reference>
<reference evidence="1" key="2">
    <citation type="journal article" date="2015" name="Data Brief">
        <title>Shoot transcriptome of the giant reed, Arundo donax.</title>
        <authorList>
            <person name="Barrero R.A."/>
            <person name="Guerrero F.D."/>
            <person name="Moolhuijzen P."/>
            <person name="Goolsby J.A."/>
            <person name="Tidwell J."/>
            <person name="Bellgard S.E."/>
            <person name="Bellgard M.I."/>
        </authorList>
    </citation>
    <scope>NUCLEOTIDE SEQUENCE</scope>
    <source>
        <tissue evidence="1">Shoot tissue taken approximately 20 cm above the soil surface</tissue>
    </source>
</reference>
<accession>A0A0A9DTN9</accession>
<evidence type="ECO:0000313" key="1">
    <source>
        <dbReference type="EMBL" id="JAD91959.1"/>
    </source>
</evidence>
<name>A0A0A9DTN9_ARUDO</name>